<dbReference type="GO" id="GO:0005886">
    <property type="term" value="C:plasma membrane"/>
    <property type="evidence" value="ECO:0007669"/>
    <property type="project" value="TreeGrafter"/>
</dbReference>
<keyword evidence="7" id="KW-1185">Reference proteome</keyword>
<name>A0A1L9PFZ9_ASPVE</name>
<keyword evidence="3 5" id="KW-1133">Transmembrane helix</keyword>
<feature type="transmembrane region" description="Helical" evidence="5">
    <location>
        <begin position="219"/>
        <end position="242"/>
    </location>
</feature>
<evidence type="ECO:0000256" key="4">
    <source>
        <dbReference type="ARBA" id="ARBA00023136"/>
    </source>
</evidence>
<feature type="transmembrane region" description="Helical" evidence="5">
    <location>
        <begin position="262"/>
        <end position="281"/>
    </location>
</feature>
<dbReference type="OrthoDB" id="1844152at2759"/>
<gene>
    <name evidence="6" type="ORF">ASPVEDRAFT_82015</name>
</gene>
<feature type="transmembrane region" description="Helical" evidence="5">
    <location>
        <begin position="45"/>
        <end position="64"/>
    </location>
</feature>
<dbReference type="RefSeq" id="XP_040666209.1">
    <property type="nucleotide sequence ID" value="XM_040817122.1"/>
</dbReference>
<feature type="transmembrane region" description="Helical" evidence="5">
    <location>
        <begin position="184"/>
        <end position="207"/>
    </location>
</feature>
<proteinExistence type="predicted"/>
<keyword evidence="4 5" id="KW-0472">Membrane</keyword>
<feature type="transmembrane region" description="Helical" evidence="5">
    <location>
        <begin position="71"/>
        <end position="91"/>
    </location>
</feature>
<evidence type="ECO:0000313" key="6">
    <source>
        <dbReference type="EMBL" id="OJJ00447.1"/>
    </source>
</evidence>
<dbReference type="GO" id="GO:0000324">
    <property type="term" value="C:fungal-type vacuole"/>
    <property type="evidence" value="ECO:0007669"/>
    <property type="project" value="TreeGrafter"/>
</dbReference>
<dbReference type="STRING" id="1036611.A0A1L9PFZ9"/>
<evidence type="ECO:0000256" key="3">
    <source>
        <dbReference type="ARBA" id="ARBA00022989"/>
    </source>
</evidence>
<dbReference type="PANTHER" id="PTHR31465">
    <property type="entry name" value="PROTEIN RTA1-RELATED"/>
    <property type="match status" value="1"/>
</dbReference>
<dbReference type="EMBL" id="KV878127">
    <property type="protein sequence ID" value="OJJ00447.1"/>
    <property type="molecule type" value="Genomic_DNA"/>
</dbReference>
<feature type="transmembrane region" description="Helical" evidence="5">
    <location>
        <begin position="103"/>
        <end position="126"/>
    </location>
</feature>
<feature type="transmembrane region" description="Helical" evidence="5">
    <location>
        <begin position="146"/>
        <end position="172"/>
    </location>
</feature>
<evidence type="ECO:0000256" key="1">
    <source>
        <dbReference type="ARBA" id="ARBA00004141"/>
    </source>
</evidence>
<evidence type="ECO:0000313" key="7">
    <source>
        <dbReference type="Proteomes" id="UP000184073"/>
    </source>
</evidence>
<keyword evidence="2 5" id="KW-0812">Transmembrane</keyword>
<dbReference type="AlphaFoldDB" id="A0A1L9PFZ9"/>
<dbReference type="VEuPathDB" id="FungiDB:ASPVEDRAFT_82015"/>
<protein>
    <recommendedName>
        <fullName evidence="8">RTA1 domain protein</fullName>
    </recommendedName>
</protein>
<evidence type="ECO:0000256" key="5">
    <source>
        <dbReference type="SAM" id="Phobius"/>
    </source>
</evidence>
<reference evidence="7" key="1">
    <citation type="journal article" date="2017" name="Genome Biol.">
        <title>Comparative genomics reveals high biological diversity and specific adaptations in the industrially and medically important fungal genus Aspergillus.</title>
        <authorList>
            <person name="de Vries R.P."/>
            <person name="Riley R."/>
            <person name="Wiebenga A."/>
            <person name="Aguilar-Osorio G."/>
            <person name="Amillis S."/>
            <person name="Uchima C.A."/>
            <person name="Anderluh G."/>
            <person name="Asadollahi M."/>
            <person name="Askin M."/>
            <person name="Barry K."/>
            <person name="Battaglia E."/>
            <person name="Bayram O."/>
            <person name="Benocci T."/>
            <person name="Braus-Stromeyer S.A."/>
            <person name="Caldana C."/>
            <person name="Canovas D."/>
            <person name="Cerqueira G.C."/>
            <person name="Chen F."/>
            <person name="Chen W."/>
            <person name="Choi C."/>
            <person name="Clum A."/>
            <person name="Dos Santos R.A."/>
            <person name="Damasio A.R."/>
            <person name="Diallinas G."/>
            <person name="Emri T."/>
            <person name="Fekete E."/>
            <person name="Flipphi M."/>
            <person name="Freyberg S."/>
            <person name="Gallo A."/>
            <person name="Gournas C."/>
            <person name="Habgood R."/>
            <person name="Hainaut M."/>
            <person name="Harispe M.L."/>
            <person name="Henrissat B."/>
            <person name="Hilden K.S."/>
            <person name="Hope R."/>
            <person name="Hossain A."/>
            <person name="Karabika E."/>
            <person name="Karaffa L."/>
            <person name="Karanyi Z."/>
            <person name="Krasevec N."/>
            <person name="Kuo A."/>
            <person name="Kusch H."/>
            <person name="LaButti K."/>
            <person name="Lagendijk E.L."/>
            <person name="Lapidus A."/>
            <person name="Levasseur A."/>
            <person name="Lindquist E."/>
            <person name="Lipzen A."/>
            <person name="Logrieco A.F."/>
            <person name="MacCabe A."/>
            <person name="Maekelae M.R."/>
            <person name="Malavazi I."/>
            <person name="Melin P."/>
            <person name="Meyer V."/>
            <person name="Mielnichuk N."/>
            <person name="Miskei M."/>
            <person name="Molnar A.P."/>
            <person name="Mule G."/>
            <person name="Ngan C.Y."/>
            <person name="Orejas M."/>
            <person name="Orosz E."/>
            <person name="Ouedraogo J.P."/>
            <person name="Overkamp K.M."/>
            <person name="Park H.-S."/>
            <person name="Perrone G."/>
            <person name="Piumi F."/>
            <person name="Punt P.J."/>
            <person name="Ram A.F."/>
            <person name="Ramon A."/>
            <person name="Rauscher S."/>
            <person name="Record E."/>
            <person name="Riano-Pachon D.M."/>
            <person name="Robert V."/>
            <person name="Roehrig J."/>
            <person name="Ruller R."/>
            <person name="Salamov A."/>
            <person name="Salih N.S."/>
            <person name="Samson R.A."/>
            <person name="Sandor E."/>
            <person name="Sanguinetti M."/>
            <person name="Schuetze T."/>
            <person name="Sepcic K."/>
            <person name="Shelest E."/>
            <person name="Sherlock G."/>
            <person name="Sophianopoulou V."/>
            <person name="Squina F.M."/>
            <person name="Sun H."/>
            <person name="Susca A."/>
            <person name="Todd R.B."/>
            <person name="Tsang A."/>
            <person name="Unkles S.E."/>
            <person name="van de Wiele N."/>
            <person name="van Rossen-Uffink D."/>
            <person name="Oliveira J.V."/>
            <person name="Vesth T.C."/>
            <person name="Visser J."/>
            <person name="Yu J.-H."/>
            <person name="Zhou M."/>
            <person name="Andersen M.R."/>
            <person name="Archer D.B."/>
            <person name="Baker S.E."/>
            <person name="Benoit I."/>
            <person name="Brakhage A.A."/>
            <person name="Braus G.H."/>
            <person name="Fischer R."/>
            <person name="Frisvad J.C."/>
            <person name="Goldman G.H."/>
            <person name="Houbraken J."/>
            <person name="Oakley B."/>
            <person name="Pocsi I."/>
            <person name="Scazzocchio C."/>
            <person name="Seiboth B."/>
            <person name="vanKuyk P.A."/>
            <person name="Wortman J."/>
            <person name="Dyer P.S."/>
            <person name="Grigoriev I.V."/>
        </authorList>
    </citation>
    <scope>NUCLEOTIDE SEQUENCE [LARGE SCALE GENOMIC DNA]</scope>
    <source>
        <strain evidence="7">CBS 583.65</strain>
    </source>
</reference>
<dbReference type="PANTHER" id="PTHR31465:SF11">
    <property type="entry name" value="DOMAIN PROTEIN, PUTATIVE (AFU_ORTHOLOGUE AFUA_3G10770)-RELATED"/>
    <property type="match status" value="1"/>
</dbReference>
<accession>A0A1L9PFZ9</accession>
<comment type="subcellular location">
    <subcellularLocation>
        <location evidence="1">Membrane</location>
        <topology evidence="1">Multi-pass membrane protein</topology>
    </subcellularLocation>
</comment>
<dbReference type="InterPro" id="IPR007568">
    <property type="entry name" value="RTA1"/>
</dbReference>
<dbReference type="Proteomes" id="UP000184073">
    <property type="component" value="Unassembled WGS sequence"/>
</dbReference>
<dbReference type="Pfam" id="PF04479">
    <property type="entry name" value="RTA1"/>
    <property type="match status" value="1"/>
</dbReference>
<organism evidence="6 7">
    <name type="scientific">Aspergillus versicolor CBS 583.65</name>
    <dbReference type="NCBI Taxonomy" id="1036611"/>
    <lineage>
        <taxon>Eukaryota</taxon>
        <taxon>Fungi</taxon>
        <taxon>Dikarya</taxon>
        <taxon>Ascomycota</taxon>
        <taxon>Pezizomycotina</taxon>
        <taxon>Eurotiomycetes</taxon>
        <taxon>Eurotiomycetidae</taxon>
        <taxon>Eurotiales</taxon>
        <taxon>Aspergillaceae</taxon>
        <taxon>Aspergillus</taxon>
        <taxon>Aspergillus subgen. Nidulantes</taxon>
    </lineage>
</organism>
<evidence type="ECO:0000256" key="2">
    <source>
        <dbReference type="ARBA" id="ARBA00022692"/>
    </source>
</evidence>
<sequence length="317" mass="34636">MDGTTPNGIPIVNGTIPYEFRKQMQMGCHDYIEGLGTPYGYPPSFAAGIVFLVLFGLTMVGHTIQMAWKRTWWCSVFAVGSLTEVIGWVGRTWSAKCPYNTNAFLMQITTLIIAPTFYTAGVYVLLGRFIQILGRDSSVLSPRVYLFVFVTCDVISLVVQAIGGGMASVAAAKENGNTTPGTNIMVAGIIFQMASITVFVLCGADFVRRTIRKNLLPSLKGTVVPLLGAMIFSVACIYVRSIYRTIELLQGWTGYLITTERYFIALDGAMMVLAVAIFNLLHPGWLLPGARSAVRAKVDGDAGSFTELRSPRQTPHY</sequence>
<evidence type="ECO:0008006" key="8">
    <source>
        <dbReference type="Google" id="ProtNLM"/>
    </source>
</evidence>
<dbReference type="GeneID" id="63732633"/>